<dbReference type="PANTHER" id="PTHR46068:SF1">
    <property type="entry name" value="TRANSPOSASE IS30-LIKE HTH DOMAIN-CONTAINING PROTEIN"/>
    <property type="match status" value="1"/>
</dbReference>
<dbReference type="PANTHER" id="PTHR46068">
    <property type="entry name" value="PROTEIN CBG27172"/>
    <property type="match status" value="1"/>
</dbReference>
<dbReference type="GO" id="GO:0003676">
    <property type="term" value="F:nucleic acid binding"/>
    <property type="evidence" value="ECO:0007669"/>
    <property type="project" value="InterPro"/>
</dbReference>
<dbReference type="InterPro" id="IPR036397">
    <property type="entry name" value="RNaseH_sf"/>
</dbReference>
<organism evidence="1 2">
    <name type="scientific">Acrobeloides nanus</name>
    <dbReference type="NCBI Taxonomy" id="290746"/>
    <lineage>
        <taxon>Eukaryota</taxon>
        <taxon>Metazoa</taxon>
        <taxon>Ecdysozoa</taxon>
        <taxon>Nematoda</taxon>
        <taxon>Chromadorea</taxon>
        <taxon>Rhabditida</taxon>
        <taxon>Tylenchina</taxon>
        <taxon>Cephalobomorpha</taxon>
        <taxon>Cephaloboidea</taxon>
        <taxon>Cephalobidae</taxon>
        <taxon>Acrobeloides</taxon>
    </lineage>
</organism>
<keyword evidence="1" id="KW-1185">Reference proteome</keyword>
<accession>A0A914CTE5</accession>
<dbReference type="AlphaFoldDB" id="A0A914CTE5"/>
<sequence>MLIHVTIAEFDLQNVKCNGNTEKCIRARSVSFSYAVWSILEEKACAKPHPTVESLKRALVKAWDEISVETLRKSVYDFPKRLKACVEAEGRHFE</sequence>
<dbReference type="Proteomes" id="UP000887540">
    <property type="component" value="Unplaced"/>
</dbReference>
<evidence type="ECO:0000313" key="1">
    <source>
        <dbReference type="Proteomes" id="UP000887540"/>
    </source>
</evidence>
<proteinExistence type="predicted"/>
<name>A0A914CTE5_9BILA</name>
<dbReference type="Gene3D" id="3.30.420.10">
    <property type="entry name" value="Ribonuclease H-like superfamily/Ribonuclease H"/>
    <property type="match status" value="1"/>
</dbReference>
<evidence type="ECO:0000313" key="2">
    <source>
        <dbReference type="WBParaSite" id="ACRNAN_scaffold1356.g28716.t1"/>
    </source>
</evidence>
<reference evidence="2" key="1">
    <citation type="submission" date="2022-11" db="UniProtKB">
        <authorList>
            <consortium name="WormBaseParasite"/>
        </authorList>
    </citation>
    <scope>IDENTIFICATION</scope>
</reference>
<protein>
    <submittedName>
        <fullName evidence="2">DDE-1 domain-containing protein</fullName>
    </submittedName>
</protein>
<dbReference type="WBParaSite" id="ACRNAN_scaffold1356.g28716.t1">
    <property type="protein sequence ID" value="ACRNAN_scaffold1356.g28716.t1"/>
    <property type="gene ID" value="ACRNAN_scaffold1356.g28716"/>
</dbReference>